<organism evidence="1">
    <name type="scientific">Siphoviridae sp. ct1yA16</name>
    <dbReference type="NCBI Taxonomy" id="2827767"/>
    <lineage>
        <taxon>Viruses</taxon>
        <taxon>Duplodnaviria</taxon>
        <taxon>Heunggongvirae</taxon>
        <taxon>Uroviricota</taxon>
        <taxon>Caudoviricetes</taxon>
    </lineage>
</organism>
<proteinExistence type="predicted"/>
<sequence length="178" mass="20842">MTLWDFKQRVLRLIEEIDVDKKELTDDPDISNKFNTVTNQLMFELFRYKGIIVKDTVNVTENEEFILNEEYSDFYQLKIIKGVEYNIDDNIVTFLEDGKATIYYYKYPKSITKDTEDTYKFELATEVLECMVYGVAADILKSDVSSNYGQVYAQRYSELKQMLDPRQSQGSVYIDGGI</sequence>
<accession>A0A8S5TG61</accession>
<evidence type="ECO:0000313" key="1">
    <source>
        <dbReference type="EMBL" id="DAF61754.1"/>
    </source>
</evidence>
<dbReference type="EMBL" id="BK032816">
    <property type="protein sequence ID" value="DAF61754.1"/>
    <property type="molecule type" value="Genomic_DNA"/>
</dbReference>
<reference evidence="1" key="1">
    <citation type="journal article" date="2021" name="Proc. Natl. Acad. Sci. U.S.A.">
        <title>A Catalog of Tens of Thousands of Viruses from Human Metagenomes Reveals Hidden Associations with Chronic Diseases.</title>
        <authorList>
            <person name="Tisza M.J."/>
            <person name="Buck C.B."/>
        </authorList>
    </citation>
    <scope>NUCLEOTIDE SEQUENCE</scope>
    <source>
        <strain evidence="1">Ct1yA16</strain>
    </source>
</reference>
<name>A0A8S5TG61_9CAUD</name>
<protein>
    <submittedName>
        <fullName evidence="1">Immunoglobulin G-binding protein G, Virulence-associated-like fold, virulence associated protein.8A</fullName>
    </submittedName>
</protein>